<sequence>MKIGARLGLGFASVLLLLVVVAVIGVWRLQTVGMMTDSLVKNEMHKARIINEWESIINANAVRALAAAKTNNPETEKFFVDASAAASKGGIALQKQLESLLTDAESRALFAAIADKRSAYLAARDAALKEKAAGNVLGAKKFVDEDMKPRLDAYLESLHDLARYQKQAIDATAGNIHRQYESGRMLLIGLSIVALMMGIGFAFWITRSITRPMNQAVKVAQTVAAGDLTSRIEVEGKDETGRLLQALKDMNDSLVKIVGQVRLGTDAIATASSEIATGNLDLSSRTEEQASSLEETASSMEQLTSTVKQNADHARQANQMAVSASEVAVKGGAVVAQVVDTMGSINESSRKIVDIIAVIDGIAFQTNILALNAAVEAARAGEQGRGFAVVASEVRSLAQRSAGAAKEIKTLIGDSVEKADIGSKLVGQAGATMDEIVASVKRVTDIMGEITAASQEQSAGIEQVNQAIAQMDEVTQQNAALVEEAAAAASSMQDQAANLAEAVSVFRLAGVNTQRPEQLTSNERIAALPARTHTAAAPVVRTKKLAAIQGSSGGEWEEF</sequence>
<dbReference type="SMART" id="SM00304">
    <property type="entry name" value="HAMP"/>
    <property type="match status" value="1"/>
</dbReference>
<dbReference type="HOGENOM" id="CLU_000445_107_16_4"/>
<dbReference type="KEGG" id="tbd:Tbd_1620"/>
<dbReference type="Proteomes" id="UP000008291">
    <property type="component" value="Chromosome"/>
</dbReference>
<keyword evidence="1" id="KW-0488">Methylation</keyword>
<evidence type="ECO:0000256" key="1">
    <source>
        <dbReference type="ARBA" id="ARBA00022481"/>
    </source>
</evidence>
<evidence type="ECO:0000256" key="5">
    <source>
        <dbReference type="SAM" id="Phobius"/>
    </source>
</evidence>
<feature type="domain" description="HAMP" evidence="7">
    <location>
        <begin position="207"/>
        <end position="259"/>
    </location>
</feature>
<dbReference type="Pfam" id="PF12729">
    <property type="entry name" value="4HB_MCP_1"/>
    <property type="match status" value="1"/>
</dbReference>
<reference evidence="8 9" key="1">
    <citation type="journal article" date="2006" name="J. Bacteriol.">
        <title>The genome sequence of the obligately chemolithoautotrophic, facultatively anaerobic bacterium Thiobacillus denitrificans.</title>
        <authorList>
            <person name="Beller H.R."/>
            <person name="Chain P.S."/>
            <person name="Letain T.E."/>
            <person name="Chakicherla A."/>
            <person name="Larimer F.W."/>
            <person name="Richardson P.M."/>
            <person name="Coleman M.A."/>
            <person name="Wood A.P."/>
            <person name="Kelly D.P."/>
        </authorList>
    </citation>
    <scope>NUCLEOTIDE SEQUENCE [LARGE SCALE GENOMIC DNA]</scope>
    <source>
        <strain evidence="8 9">ATCC 25259</strain>
    </source>
</reference>
<dbReference type="SMART" id="SM00283">
    <property type="entry name" value="MA"/>
    <property type="match status" value="1"/>
</dbReference>
<dbReference type="EMBL" id="CP000116">
    <property type="protein sequence ID" value="AAZ97573.1"/>
    <property type="molecule type" value="Genomic_DNA"/>
</dbReference>
<dbReference type="InterPro" id="IPR047347">
    <property type="entry name" value="YvaQ-like_sensor"/>
</dbReference>
<keyword evidence="5" id="KW-1133">Transmembrane helix</keyword>
<dbReference type="InterPro" id="IPR051310">
    <property type="entry name" value="MCP_chemotaxis"/>
</dbReference>
<evidence type="ECO:0000256" key="2">
    <source>
        <dbReference type="ARBA" id="ARBA00029447"/>
    </source>
</evidence>
<comment type="similarity">
    <text evidence="2">Belongs to the methyl-accepting chemotaxis (MCP) protein family.</text>
</comment>
<keyword evidence="5" id="KW-0812">Transmembrane</keyword>
<keyword evidence="9" id="KW-1185">Reference proteome</keyword>
<dbReference type="InterPro" id="IPR004090">
    <property type="entry name" value="Chemotax_Me-accpt_rcpt"/>
</dbReference>
<dbReference type="CDD" id="cd06225">
    <property type="entry name" value="HAMP"/>
    <property type="match status" value="1"/>
</dbReference>
<feature type="transmembrane region" description="Helical" evidence="5">
    <location>
        <begin position="185"/>
        <end position="205"/>
    </location>
</feature>
<dbReference type="GO" id="GO:0005886">
    <property type="term" value="C:plasma membrane"/>
    <property type="evidence" value="ECO:0007669"/>
    <property type="project" value="TreeGrafter"/>
</dbReference>
<dbReference type="Pfam" id="PF00672">
    <property type="entry name" value="HAMP"/>
    <property type="match status" value="1"/>
</dbReference>
<dbReference type="PANTHER" id="PTHR43531">
    <property type="entry name" value="PROTEIN ICFG"/>
    <property type="match status" value="1"/>
</dbReference>
<evidence type="ECO:0000313" key="8">
    <source>
        <dbReference type="EMBL" id="AAZ97573.1"/>
    </source>
</evidence>
<dbReference type="InterPro" id="IPR003660">
    <property type="entry name" value="HAMP_dom"/>
</dbReference>
<evidence type="ECO:0000259" key="6">
    <source>
        <dbReference type="PROSITE" id="PS50111"/>
    </source>
</evidence>
<dbReference type="Gene3D" id="1.10.287.950">
    <property type="entry name" value="Methyl-accepting chemotaxis protein"/>
    <property type="match status" value="1"/>
</dbReference>
<feature type="coiled-coil region" evidence="4">
    <location>
        <begin position="464"/>
        <end position="502"/>
    </location>
</feature>
<dbReference type="GO" id="GO:0004888">
    <property type="term" value="F:transmembrane signaling receptor activity"/>
    <property type="evidence" value="ECO:0007669"/>
    <property type="project" value="InterPro"/>
</dbReference>
<proteinExistence type="inferred from homology"/>
<dbReference type="eggNOG" id="COG0840">
    <property type="taxonomic scope" value="Bacteria"/>
</dbReference>
<dbReference type="PROSITE" id="PS50885">
    <property type="entry name" value="HAMP"/>
    <property type="match status" value="1"/>
</dbReference>
<dbReference type="FunFam" id="1.10.287.950:FF:000002">
    <property type="entry name" value="Methyl-accepting chemotaxis protein"/>
    <property type="match status" value="1"/>
</dbReference>
<dbReference type="PRINTS" id="PR00260">
    <property type="entry name" value="CHEMTRNSDUCR"/>
</dbReference>
<dbReference type="AlphaFoldDB" id="Q3SIF5"/>
<dbReference type="CDD" id="cd19411">
    <property type="entry name" value="MCP2201-like_sensor"/>
    <property type="match status" value="1"/>
</dbReference>
<dbReference type="Pfam" id="PF00015">
    <property type="entry name" value="MCPsignal"/>
    <property type="match status" value="1"/>
</dbReference>
<organism evidence="8 9">
    <name type="scientific">Thiobacillus denitrificans (strain ATCC 25259 / T1)</name>
    <dbReference type="NCBI Taxonomy" id="292415"/>
    <lineage>
        <taxon>Bacteria</taxon>
        <taxon>Pseudomonadati</taxon>
        <taxon>Pseudomonadota</taxon>
        <taxon>Betaproteobacteria</taxon>
        <taxon>Nitrosomonadales</taxon>
        <taxon>Thiobacillaceae</taxon>
        <taxon>Thiobacillus</taxon>
    </lineage>
</organism>
<evidence type="ECO:0000256" key="4">
    <source>
        <dbReference type="SAM" id="Coils"/>
    </source>
</evidence>
<name>Q3SIF5_THIDA</name>
<evidence type="ECO:0000256" key="3">
    <source>
        <dbReference type="PROSITE-ProRule" id="PRU00284"/>
    </source>
</evidence>
<dbReference type="PROSITE" id="PS50111">
    <property type="entry name" value="CHEMOTAXIS_TRANSDUC_2"/>
    <property type="match status" value="1"/>
</dbReference>
<dbReference type="GO" id="GO:0007165">
    <property type="term" value="P:signal transduction"/>
    <property type="evidence" value="ECO:0007669"/>
    <property type="project" value="UniProtKB-KW"/>
</dbReference>
<feature type="domain" description="Methyl-accepting transducer" evidence="6">
    <location>
        <begin position="264"/>
        <end position="493"/>
    </location>
</feature>
<keyword evidence="3" id="KW-0807">Transducer</keyword>
<dbReference type="PANTHER" id="PTHR43531:SF14">
    <property type="entry name" value="METHYL-ACCEPTING CHEMOTAXIS PROTEIN I-RELATED"/>
    <property type="match status" value="1"/>
</dbReference>
<evidence type="ECO:0000313" key="9">
    <source>
        <dbReference type="Proteomes" id="UP000008291"/>
    </source>
</evidence>
<dbReference type="SUPFAM" id="SSF58104">
    <property type="entry name" value="Methyl-accepting chemotaxis protein (MCP) signaling domain"/>
    <property type="match status" value="1"/>
</dbReference>
<dbReference type="STRING" id="292415.Tbd_1620"/>
<evidence type="ECO:0000259" key="7">
    <source>
        <dbReference type="PROSITE" id="PS50885"/>
    </source>
</evidence>
<keyword evidence="5" id="KW-0472">Membrane</keyword>
<dbReference type="eggNOG" id="COG5000">
    <property type="taxonomic scope" value="Bacteria"/>
</dbReference>
<accession>Q3SIF5</accession>
<dbReference type="InterPro" id="IPR004089">
    <property type="entry name" value="MCPsignal_dom"/>
</dbReference>
<gene>
    <name evidence="8" type="ordered locus">Tbd_1620</name>
</gene>
<dbReference type="CDD" id="cd11386">
    <property type="entry name" value="MCP_signal"/>
    <property type="match status" value="1"/>
</dbReference>
<keyword evidence="4" id="KW-0175">Coiled coil</keyword>
<dbReference type="GO" id="GO:0006935">
    <property type="term" value="P:chemotaxis"/>
    <property type="evidence" value="ECO:0007669"/>
    <property type="project" value="InterPro"/>
</dbReference>
<protein>
    <submittedName>
        <fullName evidence="8">Chemotaxis sensory transducer</fullName>
    </submittedName>
</protein>
<dbReference type="InterPro" id="IPR024478">
    <property type="entry name" value="HlyB_4HB_MCP"/>
</dbReference>